<accession>A0A0S7BF66</accession>
<keyword evidence="2" id="KW-0378">Hydrolase</keyword>
<dbReference type="InterPro" id="IPR000994">
    <property type="entry name" value="Pept_M24"/>
</dbReference>
<gene>
    <name evidence="5" type="ORF">LARV_01901</name>
</gene>
<reference evidence="5" key="1">
    <citation type="submission" date="2015-07" db="EMBL/GenBank/DDBJ databases">
        <title>Draft Genome Sequences of Anaerolinea thermolimosa IMO-1, Bellilinea caldifistulae GOMI-1, Leptolinea tardivitalis YMTK-2, Levilinea saccharolytica KIBI-1,Longilinea arvoryzae KOME-1, Previously Described as Members of the Anaerolineaceae (Chloroflexi).</title>
        <authorList>
            <person name="Sekiguchi Y."/>
            <person name="Ohashi A."/>
            <person name="Matsuura N."/>
            <person name="Tourlousse M.D."/>
        </authorList>
    </citation>
    <scope>NUCLEOTIDE SEQUENCE [LARGE SCALE GENOMIC DNA]</scope>
    <source>
        <strain evidence="5">KOME-1</strain>
    </source>
</reference>
<dbReference type="SUPFAM" id="SSF55920">
    <property type="entry name" value="Creatinase/aminopeptidase"/>
    <property type="match status" value="1"/>
</dbReference>
<dbReference type="EMBL" id="DF967972">
    <property type="protein sequence ID" value="GAP14137.1"/>
    <property type="molecule type" value="Genomic_DNA"/>
</dbReference>
<keyword evidence="5" id="KW-0645">Protease</keyword>
<name>A0A0S7BF66_9CHLR</name>
<evidence type="ECO:0000313" key="5">
    <source>
        <dbReference type="EMBL" id="GAP14137.1"/>
    </source>
</evidence>
<dbReference type="Pfam" id="PF00557">
    <property type="entry name" value="Peptidase_M24"/>
    <property type="match status" value="1"/>
</dbReference>
<evidence type="ECO:0000259" key="4">
    <source>
        <dbReference type="Pfam" id="PF00557"/>
    </source>
</evidence>
<dbReference type="Proteomes" id="UP000055060">
    <property type="component" value="Unassembled WGS sequence"/>
</dbReference>
<keyword evidence="5" id="KW-0031">Aminopeptidase</keyword>
<keyword evidence="1 3" id="KW-0479">Metal-binding</keyword>
<evidence type="ECO:0000256" key="1">
    <source>
        <dbReference type="ARBA" id="ARBA00022723"/>
    </source>
</evidence>
<dbReference type="AlphaFoldDB" id="A0A0S7BF66"/>
<dbReference type="CDD" id="cd01066">
    <property type="entry name" value="APP_MetAP"/>
    <property type="match status" value="1"/>
</dbReference>
<dbReference type="InterPro" id="IPR001131">
    <property type="entry name" value="Peptidase_M24B_aminopep-P_CS"/>
</dbReference>
<evidence type="ECO:0000256" key="3">
    <source>
        <dbReference type="RuleBase" id="RU000590"/>
    </source>
</evidence>
<feature type="domain" description="Peptidase M24" evidence="4">
    <location>
        <begin position="161"/>
        <end position="386"/>
    </location>
</feature>
<organism evidence="5">
    <name type="scientific">Longilinea arvoryzae</name>
    <dbReference type="NCBI Taxonomy" id="360412"/>
    <lineage>
        <taxon>Bacteria</taxon>
        <taxon>Bacillati</taxon>
        <taxon>Chloroflexota</taxon>
        <taxon>Anaerolineae</taxon>
        <taxon>Anaerolineales</taxon>
        <taxon>Anaerolineaceae</taxon>
        <taxon>Longilinea</taxon>
    </lineage>
</organism>
<evidence type="ECO:0000256" key="2">
    <source>
        <dbReference type="ARBA" id="ARBA00022801"/>
    </source>
</evidence>
<dbReference type="PROSITE" id="PS00491">
    <property type="entry name" value="PROLINE_PEPTIDASE"/>
    <property type="match status" value="1"/>
</dbReference>
<dbReference type="Gene3D" id="3.90.230.10">
    <property type="entry name" value="Creatinase/methionine aminopeptidase superfamily"/>
    <property type="match status" value="1"/>
</dbReference>
<keyword evidence="6" id="KW-1185">Reference proteome</keyword>
<protein>
    <submittedName>
        <fullName evidence="5">Xaa-Pro aminopeptidase</fullName>
    </submittedName>
</protein>
<dbReference type="SUPFAM" id="SSF53092">
    <property type="entry name" value="Creatinase/prolidase N-terminal domain"/>
    <property type="match status" value="1"/>
</dbReference>
<proteinExistence type="inferred from homology"/>
<dbReference type="InterPro" id="IPR036005">
    <property type="entry name" value="Creatinase/aminopeptidase-like"/>
</dbReference>
<dbReference type="GO" id="GO:0046872">
    <property type="term" value="F:metal ion binding"/>
    <property type="evidence" value="ECO:0007669"/>
    <property type="project" value="UniProtKB-KW"/>
</dbReference>
<dbReference type="GO" id="GO:0004177">
    <property type="term" value="F:aminopeptidase activity"/>
    <property type="evidence" value="ECO:0007669"/>
    <property type="project" value="UniProtKB-KW"/>
</dbReference>
<dbReference type="InterPro" id="IPR050659">
    <property type="entry name" value="Peptidase_M24B"/>
</dbReference>
<dbReference type="RefSeq" id="WP_075073424.1">
    <property type="nucleotide sequence ID" value="NZ_DF967972.1"/>
</dbReference>
<evidence type="ECO:0000313" key="6">
    <source>
        <dbReference type="Proteomes" id="UP000055060"/>
    </source>
</evidence>
<dbReference type="InterPro" id="IPR029149">
    <property type="entry name" value="Creatin/AminoP/Spt16_N"/>
</dbReference>
<comment type="similarity">
    <text evidence="3">Belongs to the peptidase M24B family.</text>
</comment>
<dbReference type="PANTHER" id="PTHR46112">
    <property type="entry name" value="AMINOPEPTIDASE"/>
    <property type="match status" value="1"/>
</dbReference>
<dbReference type="PANTHER" id="PTHR46112:SF2">
    <property type="entry name" value="XAA-PRO AMINOPEPTIDASE P-RELATED"/>
    <property type="match status" value="1"/>
</dbReference>
<dbReference type="STRING" id="360412.LARV_01901"/>
<sequence length="409" mass="45034">MKNELDALMQANDIDVLLILGAAAHNPAMVYFTGVVHVSAADLIKKRGEPPVLFCNPMEREEAARTGLITRSYNEFPFMDLLKEANGDRILAAALRYQRMLASLGITSGRMALYGSTEVGAPFMIINALQQLAPGLTFVGYAQDPILMQAMQTKDEAEVARIRRMGAVTTEVVGRVADYLTSQHAKDGVLVNSEGQPVTIGDVKSRIDLWLAEKGAENPEGCIFAIGRDAGVPHSAGTLTDLMRLGQTIVFDIYPCEAGGGYFYDFTRTWCLGYAPDEAQKLYEQVHSVYNTLKDEFTMGRVLADYQKRTCELFEAMGHPTVMTQPTTEEGYVHSLSHGVGLHIHEKPFSGIGMNDLLVPGSIFTSEPGLYYPSRGMGVRIEDTYYARPDGTFEILADFPKELVLPVRQ</sequence>